<dbReference type="RefSeq" id="WP_134114945.1">
    <property type="nucleotide sequence ID" value="NZ_SODF01000001.1"/>
</dbReference>
<accession>A0A4R8A0V1</accession>
<feature type="compositionally biased region" description="Low complexity" evidence="1">
    <location>
        <begin position="8"/>
        <end position="36"/>
    </location>
</feature>
<organism evidence="4 5">
    <name type="scientific">Kribbella kalugense</name>
    <dbReference type="NCBI Taxonomy" id="2512221"/>
    <lineage>
        <taxon>Bacteria</taxon>
        <taxon>Bacillati</taxon>
        <taxon>Actinomycetota</taxon>
        <taxon>Actinomycetes</taxon>
        <taxon>Propionibacteriales</taxon>
        <taxon>Kribbellaceae</taxon>
        <taxon>Kribbella</taxon>
    </lineage>
</organism>
<dbReference type="GO" id="GO:0004175">
    <property type="term" value="F:endopeptidase activity"/>
    <property type="evidence" value="ECO:0007669"/>
    <property type="project" value="UniProtKB-ARBA"/>
</dbReference>
<dbReference type="Pfam" id="PF02517">
    <property type="entry name" value="Rce1-like"/>
    <property type="match status" value="1"/>
</dbReference>
<feature type="transmembrane region" description="Helical" evidence="2">
    <location>
        <begin position="47"/>
        <end position="70"/>
    </location>
</feature>
<protein>
    <submittedName>
        <fullName evidence="4">Membrane protease YdiL (CAAX protease family)</fullName>
    </submittedName>
</protein>
<evidence type="ECO:0000259" key="3">
    <source>
        <dbReference type="Pfam" id="PF02517"/>
    </source>
</evidence>
<sequence length="286" mass="30193">MTSPAEDPTTPAELATPPTTPPAGAAATPATSGTPAGVSRRVLSREIWLVLALSLGASGVAAIISFAGVLTSSKPISGQTAVIVGSRAPGRPWLDLSWQVFAIVTALVPVALVGHFLARGGETLRTIGFDLRDRLRDLGRGTAIAAVIGGAGLLFYIAAHATGANLTVDPSQLPDYWWRIPILVAVSAQNAVLEEVIVLGYLNHRLDQLGWSVRRATVTSSLLRGSYHLYQGLGGFAGNVIMGVIFTWLYRRWGRIMPLVVAHTLIDTTALIGATYLLGKVSWLPS</sequence>
<evidence type="ECO:0000256" key="1">
    <source>
        <dbReference type="SAM" id="MobiDB-lite"/>
    </source>
</evidence>
<dbReference type="OrthoDB" id="4453618at2"/>
<feature type="domain" description="CAAX prenyl protease 2/Lysostaphin resistance protein A-like" evidence="3">
    <location>
        <begin position="177"/>
        <end position="268"/>
    </location>
</feature>
<evidence type="ECO:0000313" key="4">
    <source>
        <dbReference type="EMBL" id="TDW21700.1"/>
    </source>
</evidence>
<keyword evidence="4" id="KW-0378">Hydrolase</keyword>
<evidence type="ECO:0000256" key="2">
    <source>
        <dbReference type="SAM" id="Phobius"/>
    </source>
</evidence>
<feature type="region of interest" description="Disordered" evidence="1">
    <location>
        <begin position="1"/>
        <end position="36"/>
    </location>
</feature>
<comment type="caution">
    <text evidence="4">The sequence shown here is derived from an EMBL/GenBank/DDBJ whole genome shotgun (WGS) entry which is preliminary data.</text>
</comment>
<reference evidence="4 5" key="1">
    <citation type="submission" date="2019-03" db="EMBL/GenBank/DDBJ databases">
        <title>Genomic Encyclopedia of Type Strains, Phase III (KMG-III): the genomes of soil and plant-associated and newly described type strains.</title>
        <authorList>
            <person name="Whitman W."/>
        </authorList>
    </citation>
    <scope>NUCLEOTIDE SEQUENCE [LARGE SCALE GENOMIC DNA]</scope>
    <source>
        <strain evidence="4 5">VKM Ac-2570</strain>
    </source>
</reference>
<dbReference type="GO" id="GO:0080120">
    <property type="term" value="P:CAAX-box protein maturation"/>
    <property type="evidence" value="ECO:0007669"/>
    <property type="project" value="UniProtKB-ARBA"/>
</dbReference>
<dbReference type="InterPro" id="IPR003675">
    <property type="entry name" value="Rce1/LyrA-like_dom"/>
</dbReference>
<dbReference type="EMBL" id="SODF01000001">
    <property type="protein sequence ID" value="TDW21700.1"/>
    <property type="molecule type" value="Genomic_DNA"/>
</dbReference>
<dbReference type="Proteomes" id="UP000295447">
    <property type="component" value="Unassembled WGS sequence"/>
</dbReference>
<evidence type="ECO:0000313" key="5">
    <source>
        <dbReference type="Proteomes" id="UP000295447"/>
    </source>
</evidence>
<keyword evidence="2" id="KW-0812">Transmembrane</keyword>
<keyword evidence="2" id="KW-1133">Transmembrane helix</keyword>
<feature type="transmembrane region" description="Helical" evidence="2">
    <location>
        <begin position="96"/>
        <end position="118"/>
    </location>
</feature>
<dbReference type="AlphaFoldDB" id="A0A4R8A0V1"/>
<feature type="transmembrane region" description="Helical" evidence="2">
    <location>
        <begin position="256"/>
        <end position="278"/>
    </location>
</feature>
<keyword evidence="4" id="KW-0645">Protease</keyword>
<dbReference type="GO" id="GO:0006508">
    <property type="term" value="P:proteolysis"/>
    <property type="evidence" value="ECO:0007669"/>
    <property type="project" value="UniProtKB-KW"/>
</dbReference>
<feature type="transmembrane region" description="Helical" evidence="2">
    <location>
        <begin position="138"/>
        <end position="158"/>
    </location>
</feature>
<keyword evidence="5" id="KW-1185">Reference proteome</keyword>
<feature type="transmembrane region" description="Helical" evidence="2">
    <location>
        <begin position="229"/>
        <end position="250"/>
    </location>
</feature>
<keyword evidence="2" id="KW-0472">Membrane</keyword>
<proteinExistence type="predicted"/>
<name>A0A4R8A0V1_9ACTN</name>
<gene>
    <name evidence="4" type="ORF">EV650_0530</name>
</gene>